<evidence type="ECO:0000256" key="4">
    <source>
        <dbReference type="ARBA" id="ARBA00022833"/>
    </source>
</evidence>
<feature type="transmembrane region" description="Helical" evidence="7">
    <location>
        <begin position="289"/>
        <end position="308"/>
    </location>
</feature>
<name>A0A498QYM4_9MYCO</name>
<evidence type="ECO:0000256" key="6">
    <source>
        <dbReference type="RuleBase" id="RU003983"/>
    </source>
</evidence>
<evidence type="ECO:0000256" key="7">
    <source>
        <dbReference type="SAM" id="Phobius"/>
    </source>
</evidence>
<dbReference type="GO" id="GO:0006508">
    <property type="term" value="P:proteolysis"/>
    <property type="evidence" value="ECO:0007669"/>
    <property type="project" value="UniProtKB-KW"/>
</dbReference>
<gene>
    <name evidence="9" type="primary">htpX_4</name>
    <name evidence="9" type="ORF">LAUMK142_05215</name>
</gene>
<reference evidence="9 10" key="1">
    <citation type="submission" date="2018-09" db="EMBL/GenBank/DDBJ databases">
        <authorList>
            <person name="Tagini F."/>
        </authorList>
    </citation>
    <scope>NUCLEOTIDE SEQUENCE [LARGE SCALE GENOMIC DNA]</scope>
    <source>
        <strain evidence="9 10">MK142</strain>
    </source>
</reference>
<dbReference type="InterPro" id="IPR052173">
    <property type="entry name" value="Beta-lactam_resp_regulator"/>
</dbReference>
<keyword evidence="7" id="KW-0812">Transmembrane</keyword>
<dbReference type="PANTHER" id="PTHR34978:SF3">
    <property type="entry name" value="SLR0241 PROTEIN"/>
    <property type="match status" value="1"/>
</dbReference>
<sequence length="311" mass="32285">MNVALVLLVYAAGLTWLGPLPLRRVSGTGVRPQLAVAGWLAAVGAVIAAWLAALTVLCTVVWDSMWRHQALTSCINALGLTGRLGLPRAMASALAVSLLLAGLLATAVVCWRVARQLRRQRSRSRLHASAARAVGGPTDWPGVVVIPAPQPVAYCATGGPDSVVVVTTAALGQLDGPQLAAVLAHEYAHLAGRHQDLLMVLRAIAASLPRMTLFAAAAERVADLLEMCADDVAVRRHGTTALLRALLALTAGPPAAVRATLGAAGTATLARAMRLASPVSRRTRWHDRVMVGTSVGVAVITPLAVGMACHL</sequence>
<keyword evidence="7" id="KW-0472">Membrane</keyword>
<organism evidence="9 10">
    <name type="scientific">Mycobacterium pseudokansasii</name>
    <dbReference type="NCBI Taxonomy" id="2341080"/>
    <lineage>
        <taxon>Bacteria</taxon>
        <taxon>Bacillati</taxon>
        <taxon>Actinomycetota</taxon>
        <taxon>Actinomycetes</taxon>
        <taxon>Mycobacteriales</taxon>
        <taxon>Mycobacteriaceae</taxon>
        <taxon>Mycobacterium</taxon>
    </lineage>
</organism>
<comment type="cofactor">
    <cofactor evidence="6">
        <name>Zn(2+)</name>
        <dbReference type="ChEBI" id="CHEBI:29105"/>
    </cofactor>
    <text evidence="6">Binds 1 zinc ion per subunit.</text>
</comment>
<dbReference type="InterPro" id="IPR001915">
    <property type="entry name" value="Peptidase_M48"/>
</dbReference>
<evidence type="ECO:0000256" key="2">
    <source>
        <dbReference type="ARBA" id="ARBA00022723"/>
    </source>
</evidence>
<feature type="domain" description="Peptidase M48" evidence="8">
    <location>
        <begin position="119"/>
        <end position="220"/>
    </location>
</feature>
<dbReference type="CDD" id="cd07326">
    <property type="entry name" value="M56_BlaR1_MecR1_like"/>
    <property type="match status" value="1"/>
</dbReference>
<comment type="similarity">
    <text evidence="6">Belongs to the peptidase M48 family.</text>
</comment>
<keyword evidence="3 6" id="KW-0378">Hydrolase</keyword>
<keyword evidence="10" id="KW-1185">Reference proteome</keyword>
<evidence type="ECO:0000313" key="10">
    <source>
        <dbReference type="Proteomes" id="UP000268285"/>
    </source>
</evidence>
<keyword evidence="2" id="KW-0479">Metal-binding</keyword>
<feature type="transmembrane region" description="Helical" evidence="7">
    <location>
        <begin position="89"/>
        <end position="114"/>
    </location>
</feature>
<protein>
    <submittedName>
        <fullName evidence="9">Protease HtpX</fullName>
        <ecNumber evidence="9">3.4.24.-</ecNumber>
    </submittedName>
</protein>
<keyword evidence="4 6" id="KW-0862">Zinc</keyword>
<proteinExistence type="inferred from homology"/>
<evidence type="ECO:0000256" key="3">
    <source>
        <dbReference type="ARBA" id="ARBA00022801"/>
    </source>
</evidence>
<keyword evidence="5 6" id="KW-0482">Metalloprotease</keyword>
<keyword evidence="1 6" id="KW-0645">Protease</keyword>
<dbReference type="GO" id="GO:0046872">
    <property type="term" value="F:metal ion binding"/>
    <property type="evidence" value="ECO:0007669"/>
    <property type="project" value="UniProtKB-KW"/>
</dbReference>
<dbReference type="OrthoDB" id="9785340at2"/>
<dbReference type="GO" id="GO:0004222">
    <property type="term" value="F:metalloendopeptidase activity"/>
    <property type="evidence" value="ECO:0007669"/>
    <property type="project" value="InterPro"/>
</dbReference>
<dbReference type="EMBL" id="UPHU01000001">
    <property type="protein sequence ID" value="VBA55714.1"/>
    <property type="molecule type" value="Genomic_DNA"/>
</dbReference>
<accession>A0A498QYM4</accession>
<dbReference type="Gene3D" id="3.30.2010.10">
    <property type="entry name" value="Metalloproteases ('zincins'), catalytic domain"/>
    <property type="match status" value="1"/>
</dbReference>
<dbReference type="EC" id="3.4.24.-" evidence="9"/>
<keyword evidence="7" id="KW-1133">Transmembrane helix</keyword>
<dbReference type="RefSeq" id="WP_122502605.1">
    <property type="nucleotide sequence ID" value="NZ_UPHU01000001.1"/>
</dbReference>
<feature type="transmembrane region" description="Helical" evidence="7">
    <location>
        <begin position="6"/>
        <end position="22"/>
    </location>
</feature>
<evidence type="ECO:0000259" key="8">
    <source>
        <dbReference type="Pfam" id="PF01435"/>
    </source>
</evidence>
<dbReference type="Proteomes" id="UP000268285">
    <property type="component" value="Unassembled WGS sequence"/>
</dbReference>
<dbReference type="Pfam" id="PF01435">
    <property type="entry name" value="Peptidase_M48"/>
    <property type="match status" value="1"/>
</dbReference>
<evidence type="ECO:0000256" key="1">
    <source>
        <dbReference type="ARBA" id="ARBA00022670"/>
    </source>
</evidence>
<feature type="transmembrane region" description="Helical" evidence="7">
    <location>
        <begin position="34"/>
        <end position="62"/>
    </location>
</feature>
<evidence type="ECO:0000313" key="9">
    <source>
        <dbReference type="EMBL" id="VBA55714.1"/>
    </source>
</evidence>
<dbReference type="PANTHER" id="PTHR34978">
    <property type="entry name" value="POSSIBLE SENSOR-TRANSDUCER PROTEIN BLAR"/>
    <property type="match status" value="1"/>
</dbReference>
<dbReference type="AlphaFoldDB" id="A0A498QYM4"/>
<evidence type="ECO:0000256" key="5">
    <source>
        <dbReference type="ARBA" id="ARBA00023049"/>
    </source>
</evidence>